<dbReference type="OrthoDB" id="516973at2"/>
<gene>
    <name evidence="1" type="ORF">EHYA_06855</name>
</gene>
<dbReference type="RefSeq" id="WP_126640976.1">
    <property type="nucleotide sequence ID" value="NZ_BIFH01000031.1"/>
</dbReference>
<comment type="caution">
    <text evidence="1">The sequence shown here is derived from an EMBL/GenBank/DDBJ whole genome shotgun (WGS) entry which is preliminary data.</text>
</comment>
<accession>A0A401YWZ7</accession>
<dbReference type="Proteomes" id="UP000286931">
    <property type="component" value="Unassembled WGS sequence"/>
</dbReference>
<evidence type="ECO:0000313" key="2">
    <source>
        <dbReference type="Proteomes" id="UP000286931"/>
    </source>
</evidence>
<proteinExistence type="predicted"/>
<dbReference type="AlphaFoldDB" id="A0A401YWZ7"/>
<protein>
    <submittedName>
        <fullName evidence="1">Uncharacterized protein</fullName>
    </submittedName>
</protein>
<name>A0A401YWZ7_9ACTN</name>
<sequence length="936" mass="99580">MTADPFSILRIEDMLFLRVEVVNLRREGARLVREDPAAPALVLLQLPSQHVNESVLPGGRFPETVPAFAAGSSTLVFLLPDGQDGIDLTVDALMDWNGLTPTIAPANQPLDTPDEPTVVGGLPRTAIEFPTRVLLGHDHDGSAFEWSAHLAEPVVLDGRAELWHAELSGENGAPVHLKVFSVKAGPERTGMPLDRFVPGELLVRTSLDQFIDVDGTSLRRPLLADRFMLTPLGATVRISGSWPTAPDFLGLSLTGYEHIASLGRDEFVHTVRQGFLSSGHRASLVDITRRTYDDPGDLTSVAYLHKERHIVVDQVEVAYGANAGYDRHQGRQMPFRSLRLTDLVTPVIGPGEGAFWVTVGGEPYRFHATATDAEGRHVSLDLPLVFASSDALDRMAAVYNDPATADRANVGLGGQTVALAENPSGDGSTGMPVTSARFTLAPASGNPAGVLPAMVDAVARVPAVEQLTGLATETAVRLHNAYLEQGLDGQPTGAFLHLVDALPMNLSAEKAGGLAKPSMAVQAVTTRAGLLAPKFLGAAGDAVGVDSASLAQIFGGTKLLGPIDLADLLADVPATSVAELRDLGEDEIRRRLDGVSQELLPVPLMRFGDLLDGSGSELRYVWKPALKNDLPLLDLDGAALVLEATTVRSPDALSKSSVRGELKHFAFVFADIVRGDFERLTFTARPGSAPDVSAAGVALTFEESLEFVNQLREALPSDVFGPGSFVDVNTSGITAGYSLTLPTLSLGMFNLSNVALAARLTIPFDDKPARFRFAVSERHNPFCVSVSLFGGGGFFALEVSTRGIEQIEGSLEFGGNASLDLGVASGGVHLMAGIAFQMAGDSVTLTGYLRCGGYLSVLGIVSITVEFYLALTYHKDNGISEVIGQGSVTVSVRVAFFSKSVSLALERRFTGSAADPSFTDTMKLEHWHEYCQDFAE</sequence>
<reference evidence="1 2" key="1">
    <citation type="submission" date="2018-12" db="EMBL/GenBank/DDBJ databases">
        <title>Draft genome sequence of Embleya hyalina NBRC 13850T.</title>
        <authorList>
            <person name="Komaki H."/>
            <person name="Hosoyama A."/>
            <person name="Kimura A."/>
            <person name="Ichikawa N."/>
            <person name="Tamura T."/>
        </authorList>
    </citation>
    <scope>NUCLEOTIDE SEQUENCE [LARGE SCALE GENOMIC DNA]</scope>
    <source>
        <strain evidence="1 2">NBRC 13850</strain>
    </source>
</reference>
<dbReference type="EMBL" id="BIFH01000031">
    <property type="protein sequence ID" value="GCD99142.1"/>
    <property type="molecule type" value="Genomic_DNA"/>
</dbReference>
<evidence type="ECO:0000313" key="1">
    <source>
        <dbReference type="EMBL" id="GCD99142.1"/>
    </source>
</evidence>
<keyword evidence="2" id="KW-1185">Reference proteome</keyword>
<organism evidence="1 2">
    <name type="scientific">Embleya hyalina</name>
    <dbReference type="NCBI Taxonomy" id="516124"/>
    <lineage>
        <taxon>Bacteria</taxon>
        <taxon>Bacillati</taxon>
        <taxon>Actinomycetota</taxon>
        <taxon>Actinomycetes</taxon>
        <taxon>Kitasatosporales</taxon>
        <taxon>Streptomycetaceae</taxon>
        <taxon>Embleya</taxon>
    </lineage>
</organism>